<dbReference type="InterPro" id="IPR009246">
    <property type="entry name" value="EutC"/>
</dbReference>
<keyword evidence="1 5" id="KW-0846">Cobalamin</keyword>
<dbReference type="NCBIfam" id="NF003971">
    <property type="entry name" value="PRK05465.1"/>
    <property type="match status" value="1"/>
</dbReference>
<dbReference type="InterPro" id="IPR042255">
    <property type="entry name" value="EutC_N"/>
</dbReference>
<dbReference type="PANTHER" id="PTHR39330:SF1">
    <property type="entry name" value="ETHANOLAMINE AMMONIA-LYASE SMALL SUBUNIT"/>
    <property type="match status" value="1"/>
</dbReference>
<name>A0ABV6YV32_UNCC1</name>
<comment type="subcellular location">
    <subcellularLocation>
        <location evidence="5">Bacterial microcompartment</location>
    </subcellularLocation>
</comment>
<comment type="subunit">
    <text evidence="5">The basic unit is a heterodimer which dimerizes to form tetramers. The heterotetramers trimerize; 6 large subunits form a core ring with 6 small subunits projecting outwards.</text>
</comment>
<evidence type="ECO:0000256" key="5">
    <source>
        <dbReference type="HAMAP-Rule" id="MF_00601"/>
    </source>
</evidence>
<keyword evidence="7" id="KW-1185">Reference proteome</keyword>
<proteinExistence type="inferred from homology"/>
<organism evidence="6 7">
    <name type="scientific">candidate division CSSED10-310 bacterium</name>
    <dbReference type="NCBI Taxonomy" id="2855610"/>
    <lineage>
        <taxon>Bacteria</taxon>
        <taxon>Bacteria division CSSED10-310</taxon>
    </lineage>
</organism>
<dbReference type="InterPro" id="IPR042251">
    <property type="entry name" value="EutC_C"/>
</dbReference>
<keyword evidence="2 5" id="KW-0456">Lyase</keyword>
<dbReference type="Gene3D" id="3.40.50.11240">
    <property type="entry name" value="Ethanolamine ammonia-lyase light chain (EutC)"/>
    <property type="match status" value="1"/>
</dbReference>
<evidence type="ECO:0000256" key="1">
    <source>
        <dbReference type="ARBA" id="ARBA00022628"/>
    </source>
</evidence>
<dbReference type="Pfam" id="PF05985">
    <property type="entry name" value="EutC"/>
    <property type="match status" value="1"/>
</dbReference>
<dbReference type="GO" id="GO:0008851">
    <property type="term" value="F:ethanolamine ammonia-lyase activity"/>
    <property type="evidence" value="ECO:0007669"/>
    <property type="project" value="UniProtKB-EC"/>
</dbReference>
<dbReference type="Proteomes" id="UP001594351">
    <property type="component" value="Unassembled WGS sequence"/>
</dbReference>
<evidence type="ECO:0000313" key="7">
    <source>
        <dbReference type="Proteomes" id="UP001594351"/>
    </source>
</evidence>
<reference evidence="6 7" key="1">
    <citation type="submission" date="2024-09" db="EMBL/GenBank/DDBJ databases">
        <title>Laminarin stimulates single cell rates of sulfate reduction while oxygen inhibits transcriptomic activity in coastal marine sediment.</title>
        <authorList>
            <person name="Lindsay M."/>
            <person name="Orcutt B."/>
            <person name="Emerson D."/>
            <person name="Stepanauskas R."/>
            <person name="D'Angelo T."/>
        </authorList>
    </citation>
    <scope>NUCLEOTIDE SEQUENCE [LARGE SCALE GENOMIC DNA]</scope>
    <source>
        <strain evidence="6">SAG AM-311-K15</strain>
    </source>
</reference>
<evidence type="ECO:0000256" key="2">
    <source>
        <dbReference type="ARBA" id="ARBA00023239"/>
    </source>
</evidence>
<feature type="binding site" evidence="5">
    <location>
        <position position="211"/>
    </location>
    <ligand>
        <name>adenosylcob(III)alamin</name>
        <dbReference type="ChEBI" id="CHEBI:18408"/>
    </ligand>
</feature>
<dbReference type="HAMAP" id="MF_00601">
    <property type="entry name" value="EutC"/>
    <property type="match status" value="1"/>
</dbReference>
<comment type="similarity">
    <text evidence="5">Belongs to the EutC family.</text>
</comment>
<evidence type="ECO:0000256" key="3">
    <source>
        <dbReference type="ARBA" id="ARBA00023285"/>
    </source>
</evidence>
<sequence>MDLDKIEEIVEVVLAELGYQSTQKAERPQSSIPLETGSPVLQTDQTALPDLASEEIKKWVGIEDPDNQGLLKELCQSTNARVAVGRTGPRPRTTTYLRFLADQSLSRDTVFKEIPDGWVSRNDLFMVSTLIRDKDEYLTRPDRGRILSEEAKQTILEKCNPKPEVQIVLSDGLSTDALTANYEEILPALMQGFQLNGIAVGTPFFVKFGRVKVEDEIGELLGAEVIVLLIGERPGLGQSESMSAYMIYKPTVAHTVESDRTVISNIHHGGTPPVEASAVIVDIVKKMLEKKTSGIHLNK</sequence>
<comment type="catalytic activity">
    <reaction evidence="5">
        <text>ethanolamine = acetaldehyde + NH4(+)</text>
        <dbReference type="Rhea" id="RHEA:15313"/>
        <dbReference type="ChEBI" id="CHEBI:15343"/>
        <dbReference type="ChEBI" id="CHEBI:28938"/>
        <dbReference type="ChEBI" id="CHEBI:57603"/>
        <dbReference type="EC" id="4.3.1.7"/>
    </reaction>
</comment>
<keyword evidence="4 5" id="KW-1283">Bacterial microcompartment</keyword>
<gene>
    <name evidence="5 6" type="primary">eutC</name>
    <name evidence="6" type="ORF">ACFL27_07620</name>
</gene>
<comment type="cofactor">
    <cofactor evidence="5">
        <name>adenosylcob(III)alamin</name>
        <dbReference type="ChEBI" id="CHEBI:18408"/>
    </cofactor>
    <text evidence="5">Binds between the large and small subunits.</text>
</comment>
<comment type="caution">
    <text evidence="6">The sequence shown here is derived from an EMBL/GenBank/DDBJ whole genome shotgun (WGS) entry which is preliminary data.</text>
</comment>
<protein>
    <recommendedName>
        <fullName evidence="5">Ethanolamine ammonia-lyase small subunit</fullName>
        <shortName evidence="5">EAL small subunit</shortName>
        <ecNumber evidence="5">4.3.1.7</ecNumber>
    </recommendedName>
</protein>
<dbReference type="PANTHER" id="PTHR39330">
    <property type="entry name" value="ETHANOLAMINE AMMONIA-LYASE LIGHT CHAIN"/>
    <property type="match status" value="1"/>
</dbReference>
<accession>A0ABV6YV32</accession>
<comment type="caution">
    <text evidence="5">Lacks conserved residue(s) required for the propagation of feature annotation.</text>
</comment>
<dbReference type="Gene3D" id="1.10.30.40">
    <property type="entry name" value="Ethanolamine ammonia-lyase light chain (EutC), N-terminal domain"/>
    <property type="match status" value="1"/>
</dbReference>
<feature type="binding site" evidence="5">
    <location>
        <position position="232"/>
    </location>
    <ligand>
        <name>adenosylcob(III)alamin</name>
        <dbReference type="ChEBI" id="CHEBI:18408"/>
    </ligand>
</feature>
<evidence type="ECO:0000256" key="4">
    <source>
        <dbReference type="ARBA" id="ARBA00024446"/>
    </source>
</evidence>
<evidence type="ECO:0000313" key="6">
    <source>
        <dbReference type="EMBL" id="MFC1850043.1"/>
    </source>
</evidence>
<comment type="pathway">
    <text evidence="5">Amine and polyamine degradation; ethanolamine degradation.</text>
</comment>
<keyword evidence="3 5" id="KW-0170">Cobalt</keyword>
<dbReference type="EC" id="4.3.1.7" evidence="5"/>
<dbReference type="PIRSF" id="PIRSF018982">
    <property type="entry name" value="EutC"/>
    <property type="match status" value="1"/>
</dbReference>
<comment type="function">
    <text evidence="5">Catalyzes the deamination of various vicinal amino-alcohols to oxo compounds. Allows this organism to utilize ethanolamine as the sole source of nitrogen and carbon in the presence of external vitamin B12.</text>
</comment>
<dbReference type="EMBL" id="JBHPBY010000073">
    <property type="protein sequence ID" value="MFC1850043.1"/>
    <property type="molecule type" value="Genomic_DNA"/>
</dbReference>